<proteinExistence type="predicted"/>
<dbReference type="PANTHER" id="PTHR48098">
    <property type="entry name" value="ENTEROCHELIN ESTERASE-RELATED"/>
    <property type="match status" value="1"/>
</dbReference>
<comment type="caution">
    <text evidence="2">The sequence shown here is derived from an EMBL/GenBank/DDBJ whole genome shotgun (WGS) entry which is preliminary data.</text>
</comment>
<dbReference type="InterPro" id="IPR050583">
    <property type="entry name" value="Mycobacterial_A85_antigen"/>
</dbReference>
<accession>A0AAW6D4Y7</accession>
<feature type="compositionally biased region" description="Polar residues" evidence="1">
    <location>
        <begin position="15"/>
        <end position="42"/>
    </location>
</feature>
<evidence type="ECO:0000313" key="3">
    <source>
        <dbReference type="Proteomes" id="UP001210809"/>
    </source>
</evidence>
<dbReference type="Proteomes" id="UP001210809">
    <property type="component" value="Unassembled WGS sequence"/>
</dbReference>
<dbReference type="Pfam" id="PF00756">
    <property type="entry name" value="Esterase"/>
    <property type="match status" value="1"/>
</dbReference>
<keyword evidence="2" id="KW-0378">Hydrolase</keyword>
<evidence type="ECO:0000313" key="2">
    <source>
        <dbReference type="EMBL" id="MDB8004772.1"/>
    </source>
</evidence>
<sequence length="339" mass="38178">MTTLIASSLILSACDSQTPDTSASSEVSGTENSLEAENNGVPSDTEKDTNRFPASLTSIPDSYLTEAEQQGTLQDLYYDTYESFSYNEKSQRLLKHAVVYLPYGYDESKQYPVFYLMHGGWSNEYTYLGSPDEPHGMKHILDHGIANGEIQPMIVVCPTYNNTSPEDSGDYSLALRLTDNYHNELINDLIPAVEGKYSTYAEDTTPEAIAASRDYRAFCGFSMGSMATWRTFEHSLDYFRYFIPSSGGPAASTETYERVIKDSGHEWDDFFIFAASGTNDFAYSGFKNGIDAMRESDSGLFRFADNEAEGNLYYLESDGDHSGYYAMLYFYNGLRWIWR</sequence>
<dbReference type="Gene3D" id="3.40.50.1820">
    <property type="entry name" value="alpha/beta hydrolase"/>
    <property type="match status" value="1"/>
</dbReference>
<evidence type="ECO:0000256" key="1">
    <source>
        <dbReference type="SAM" id="MobiDB-lite"/>
    </source>
</evidence>
<gene>
    <name evidence="2" type="ORF">PNE09_11975</name>
</gene>
<dbReference type="EMBL" id="JAQLXW010000021">
    <property type="protein sequence ID" value="MDB8004772.1"/>
    <property type="molecule type" value="Genomic_DNA"/>
</dbReference>
<dbReference type="InterPro" id="IPR029058">
    <property type="entry name" value="AB_hydrolase_fold"/>
</dbReference>
<organism evidence="2 3">
    <name type="scientific">[Eubacterium] siraeum</name>
    <dbReference type="NCBI Taxonomy" id="39492"/>
    <lineage>
        <taxon>Bacteria</taxon>
        <taxon>Bacillati</taxon>
        <taxon>Bacillota</taxon>
        <taxon>Clostridia</taxon>
        <taxon>Eubacteriales</taxon>
        <taxon>Oscillospiraceae</taxon>
        <taxon>Oscillospiraceae incertae sedis</taxon>
    </lineage>
</organism>
<dbReference type="SUPFAM" id="SSF53474">
    <property type="entry name" value="alpha/beta-Hydrolases"/>
    <property type="match status" value="1"/>
</dbReference>
<protein>
    <submittedName>
        <fullName evidence="2">Alpha/beta hydrolase-fold protein</fullName>
    </submittedName>
</protein>
<name>A0AAW6D4Y7_9FIRM</name>
<dbReference type="GO" id="GO:0016787">
    <property type="term" value="F:hydrolase activity"/>
    <property type="evidence" value="ECO:0007669"/>
    <property type="project" value="UniProtKB-KW"/>
</dbReference>
<dbReference type="InterPro" id="IPR000801">
    <property type="entry name" value="Esterase-like"/>
</dbReference>
<reference evidence="2" key="1">
    <citation type="submission" date="2023-01" db="EMBL/GenBank/DDBJ databases">
        <title>Human gut microbiome strain richness.</title>
        <authorList>
            <person name="Chen-Liaw A."/>
        </authorList>
    </citation>
    <scope>NUCLEOTIDE SEQUENCE</scope>
    <source>
        <strain evidence="2">1001283st1_G1_1001283B150217_161031</strain>
    </source>
</reference>
<dbReference type="AlphaFoldDB" id="A0AAW6D4Y7"/>
<feature type="region of interest" description="Disordered" evidence="1">
    <location>
        <begin position="15"/>
        <end position="55"/>
    </location>
</feature>